<dbReference type="UniPathway" id="UPA00085"/>
<dbReference type="EC" id="2.3.1.275" evidence="10"/>
<keyword evidence="1 10" id="KW-1003">Cell membrane</keyword>
<protein>
    <recommendedName>
        <fullName evidence="10">Glycerol-3-phosphate acyltransferase</fullName>
    </recommendedName>
    <alternativeName>
        <fullName evidence="10">Acyl-PO4 G3P acyltransferase</fullName>
    </alternativeName>
    <alternativeName>
        <fullName evidence="10">Acyl-phosphate--glycerol-3-phosphate acyltransferase</fullName>
    </alternativeName>
    <alternativeName>
        <fullName evidence="10">G3P acyltransferase</fullName>
        <shortName evidence="10">GPAT</shortName>
        <ecNumber evidence="10">2.3.1.275</ecNumber>
    </alternativeName>
    <alternativeName>
        <fullName evidence="10">Lysophosphatidic acid synthase</fullName>
        <shortName evidence="10">LPA synthase</shortName>
    </alternativeName>
</protein>
<dbReference type="Proteomes" id="UP000324298">
    <property type="component" value="Unassembled WGS sequence"/>
</dbReference>
<feature type="transmembrane region" description="Helical" evidence="10">
    <location>
        <begin position="165"/>
        <end position="183"/>
    </location>
</feature>
<dbReference type="InterPro" id="IPR003811">
    <property type="entry name" value="G3P_acylTferase_PlsY"/>
</dbReference>
<keyword evidence="9 10" id="KW-1208">Phospholipid metabolism</keyword>
<comment type="subunit">
    <text evidence="10">Probably interacts with PlsX.</text>
</comment>
<evidence type="ECO:0000256" key="3">
    <source>
        <dbReference type="ARBA" id="ARBA00022679"/>
    </source>
</evidence>
<evidence type="ECO:0000256" key="9">
    <source>
        <dbReference type="ARBA" id="ARBA00023264"/>
    </source>
</evidence>
<comment type="pathway">
    <text evidence="10">Lipid metabolism; phospholipid metabolism.</text>
</comment>
<dbReference type="AlphaFoldDB" id="A0A5A9X7B0"/>
<keyword evidence="2 10" id="KW-0444">Lipid biosynthesis</keyword>
<comment type="subcellular location">
    <subcellularLocation>
        <location evidence="10">Cell membrane</location>
        <topology evidence="10">Multi-pass membrane protein</topology>
    </subcellularLocation>
</comment>
<keyword evidence="3 10" id="KW-0808">Transferase</keyword>
<dbReference type="GO" id="GO:0005886">
    <property type="term" value="C:plasma membrane"/>
    <property type="evidence" value="ECO:0007669"/>
    <property type="project" value="UniProtKB-SubCell"/>
</dbReference>
<proteinExistence type="inferred from homology"/>
<dbReference type="OrthoDB" id="9777124at2"/>
<comment type="caution">
    <text evidence="11">The sequence shown here is derived from an EMBL/GenBank/DDBJ whole genome shotgun (WGS) entry which is preliminary data.</text>
</comment>
<reference evidence="11 12" key="1">
    <citation type="submission" date="2019-04" db="EMBL/GenBank/DDBJ databases">
        <title>Geobacter ruber sp. nov., ferric-reducing bacteria isolated from paddy soil.</title>
        <authorList>
            <person name="Xu Z."/>
            <person name="Masuda Y."/>
            <person name="Itoh H."/>
            <person name="Senoo K."/>
        </authorList>
    </citation>
    <scope>NUCLEOTIDE SEQUENCE [LARGE SCALE GENOMIC DNA]</scope>
    <source>
        <strain evidence="11 12">Red88</strain>
    </source>
</reference>
<dbReference type="PANTHER" id="PTHR30309:SF0">
    <property type="entry name" value="GLYCEROL-3-PHOSPHATE ACYLTRANSFERASE-RELATED"/>
    <property type="match status" value="1"/>
</dbReference>
<keyword evidence="4 10" id="KW-0812">Transmembrane</keyword>
<keyword evidence="6 10" id="KW-0443">Lipid metabolism</keyword>
<evidence type="ECO:0000256" key="4">
    <source>
        <dbReference type="ARBA" id="ARBA00022692"/>
    </source>
</evidence>
<dbReference type="EMBL" id="SRSD01000011">
    <property type="protein sequence ID" value="KAA0888265.1"/>
    <property type="molecule type" value="Genomic_DNA"/>
</dbReference>
<keyword evidence="12" id="KW-1185">Reference proteome</keyword>
<comment type="catalytic activity">
    <reaction evidence="10">
        <text>an acyl phosphate + sn-glycerol 3-phosphate = a 1-acyl-sn-glycero-3-phosphate + phosphate</text>
        <dbReference type="Rhea" id="RHEA:34075"/>
        <dbReference type="ChEBI" id="CHEBI:43474"/>
        <dbReference type="ChEBI" id="CHEBI:57597"/>
        <dbReference type="ChEBI" id="CHEBI:57970"/>
        <dbReference type="ChEBI" id="CHEBI:59918"/>
        <dbReference type="EC" id="2.3.1.275"/>
    </reaction>
</comment>
<keyword evidence="7 10" id="KW-0472">Membrane</keyword>
<gene>
    <name evidence="10" type="primary">plsY</name>
    <name evidence="11" type="ORF">ET418_16115</name>
</gene>
<dbReference type="GO" id="GO:0043772">
    <property type="term" value="F:acyl-phosphate glycerol-3-phosphate acyltransferase activity"/>
    <property type="evidence" value="ECO:0007669"/>
    <property type="project" value="UniProtKB-UniRule"/>
</dbReference>
<feature type="transmembrane region" description="Helical" evidence="10">
    <location>
        <begin position="6"/>
        <end position="24"/>
    </location>
</feature>
<evidence type="ECO:0000256" key="2">
    <source>
        <dbReference type="ARBA" id="ARBA00022516"/>
    </source>
</evidence>
<comment type="function">
    <text evidence="10">Catalyzes the transfer of an acyl group from acyl-phosphate (acyl-PO(4)) to glycerol-3-phosphate (G3P) to form lysophosphatidic acid (LPA). This enzyme utilizes acyl-phosphate as fatty acyl donor, but not acyl-CoA or acyl-ACP.</text>
</comment>
<feature type="transmembrane region" description="Helical" evidence="10">
    <location>
        <begin position="115"/>
        <end position="136"/>
    </location>
</feature>
<evidence type="ECO:0000256" key="6">
    <source>
        <dbReference type="ARBA" id="ARBA00023098"/>
    </source>
</evidence>
<keyword evidence="5 10" id="KW-1133">Transmembrane helix</keyword>
<comment type="similarity">
    <text evidence="10">Belongs to the PlsY family.</text>
</comment>
<dbReference type="PANTHER" id="PTHR30309">
    <property type="entry name" value="INNER MEMBRANE PROTEIN YGIH"/>
    <property type="match status" value="1"/>
</dbReference>
<accession>A0A5A9X7B0</accession>
<evidence type="ECO:0000256" key="10">
    <source>
        <dbReference type="HAMAP-Rule" id="MF_01043"/>
    </source>
</evidence>
<keyword evidence="8 10" id="KW-0594">Phospholipid biosynthesis</keyword>
<sequence>MTQTIIAITVAYLLGCFTTGYYLVRLLTGQDIRATASGNLGSRNVGRLLGTKGFILTFLGDAGKGLLAVWLARYLSPAPWLPCAALLAAVAGHIWPVQLGLHGGKGFATFAGGMILLKPLVLLAGLGLCAVAYPFLRGTTKTGLVALACSPLFVVAGQLRRGAPIMSPATALYCLLVVVVLYAHRTNIRKEFFNRGGCLG</sequence>
<dbReference type="GO" id="GO:0008654">
    <property type="term" value="P:phospholipid biosynthetic process"/>
    <property type="evidence" value="ECO:0007669"/>
    <property type="project" value="UniProtKB-UniRule"/>
</dbReference>
<dbReference type="HAMAP" id="MF_01043">
    <property type="entry name" value="PlsY"/>
    <property type="match status" value="1"/>
</dbReference>
<feature type="transmembrane region" description="Helical" evidence="10">
    <location>
        <begin position="74"/>
        <end position="95"/>
    </location>
</feature>
<evidence type="ECO:0000256" key="7">
    <source>
        <dbReference type="ARBA" id="ARBA00023136"/>
    </source>
</evidence>
<organism evidence="11 12">
    <name type="scientific">Oryzomonas rubra</name>
    <dbReference type="NCBI Taxonomy" id="2509454"/>
    <lineage>
        <taxon>Bacteria</taxon>
        <taxon>Pseudomonadati</taxon>
        <taxon>Thermodesulfobacteriota</taxon>
        <taxon>Desulfuromonadia</taxon>
        <taxon>Geobacterales</taxon>
        <taxon>Geobacteraceae</taxon>
        <taxon>Oryzomonas</taxon>
    </lineage>
</organism>
<evidence type="ECO:0000256" key="1">
    <source>
        <dbReference type="ARBA" id="ARBA00022475"/>
    </source>
</evidence>
<evidence type="ECO:0000313" key="11">
    <source>
        <dbReference type="EMBL" id="KAA0888265.1"/>
    </source>
</evidence>
<dbReference type="SMART" id="SM01207">
    <property type="entry name" value="G3P_acyltransf"/>
    <property type="match status" value="1"/>
</dbReference>
<name>A0A5A9X7B0_9BACT</name>
<evidence type="ECO:0000313" key="12">
    <source>
        <dbReference type="Proteomes" id="UP000324298"/>
    </source>
</evidence>
<evidence type="ECO:0000256" key="8">
    <source>
        <dbReference type="ARBA" id="ARBA00023209"/>
    </source>
</evidence>
<keyword evidence="11" id="KW-0012">Acyltransferase</keyword>
<dbReference type="Pfam" id="PF02660">
    <property type="entry name" value="G3P_acyltransf"/>
    <property type="match status" value="1"/>
</dbReference>
<evidence type="ECO:0000256" key="5">
    <source>
        <dbReference type="ARBA" id="ARBA00022989"/>
    </source>
</evidence>
<dbReference type="RefSeq" id="WP_149309341.1">
    <property type="nucleotide sequence ID" value="NZ_SRSD01000011.1"/>
</dbReference>